<dbReference type="InterPro" id="IPR038750">
    <property type="entry name" value="YczE/YyaS-like"/>
</dbReference>
<reference evidence="2 3" key="1">
    <citation type="submission" date="2020-11" db="EMBL/GenBank/DDBJ databases">
        <title>Draft genome sequencing of a Lachnospiraceae strain isolated from anoxic soil subjected to BSD treatment.</title>
        <authorList>
            <person name="Uek A."/>
            <person name="Tonouchi A."/>
        </authorList>
    </citation>
    <scope>NUCLEOTIDE SEQUENCE [LARGE SCALE GENOMIC DNA]</scope>
    <source>
        <strain evidence="2 3">TB5</strain>
    </source>
</reference>
<sequence length="444" mass="50832">MSKRELLKRYFFLVVGLFIMSLGVAISTKANLGISPVSCVPYVLSLGLPWTMGQITIVMHIIFILLQIVLLRKDFKLIQLLQLAIAVLFGFFTDFSLWLISFSGLAPHQYITQWCLCLFSFVIIAFGVNLEVKANVVMLAGEGLMLAISKVFHKEFGKVKIGFDCVQVVLGVSISFAFFGHLKGIREGTIAAAILVGMIVRFYSRKLTLLNKMLELEENDDESSAANHDQDSEEEQPIYVITIDGEYGSGGYNIGQVIAERLGIDFYDKDIIELEAKESGLTTEYIQENEQKLTNSLLYDLYMQSYAYVNEEKPKFDELFLTQSKVIRELSNRKSCVIVERLGNYILKQHKNCFHVFIHADKEYRINRVMCERGYSESEAEKECKRKNTERRNHCKYYTNETWGMAKDYHLTINSALYEDEEVVDLIIGAFQKYQANHRISLNS</sequence>
<dbReference type="Pfam" id="PF19700">
    <property type="entry name" value="DUF6198"/>
    <property type="match status" value="1"/>
</dbReference>
<dbReference type="Pfam" id="PF13189">
    <property type="entry name" value="Cytidylate_kin2"/>
    <property type="match status" value="1"/>
</dbReference>
<dbReference type="PANTHER" id="PTHR40078">
    <property type="entry name" value="INTEGRAL MEMBRANE PROTEIN-RELATED"/>
    <property type="match status" value="1"/>
</dbReference>
<evidence type="ECO:0000313" key="2">
    <source>
        <dbReference type="EMBL" id="BCN32572.1"/>
    </source>
</evidence>
<keyword evidence="1" id="KW-0812">Transmembrane</keyword>
<dbReference type="KEGG" id="ahb:bsdtb5_38670"/>
<dbReference type="Proteomes" id="UP000595897">
    <property type="component" value="Chromosome"/>
</dbReference>
<dbReference type="Gene3D" id="3.40.50.300">
    <property type="entry name" value="P-loop containing nucleotide triphosphate hydrolases"/>
    <property type="match status" value="1"/>
</dbReference>
<protein>
    <recommendedName>
        <fullName evidence="4">Cytidylate kinase family protein</fullName>
    </recommendedName>
</protein>
<accession>A0A7R7IEE8</accession>
<feature type="transmembrane region" description="Helical" evidence="1">
    <location>
        <begin position="111"/>
        <end position="130"/>
    </location>
</feature>
<organism evidence="2 3">
    <name type="scientific">Anaeromicropila herbilytica</name>
    <dbReference type="NCBI Taxonomy" id="2785025"/>
    <lineage>
        <taxon>Bacteria</taxon>
        <taxon>Bacillati</taxon>
        <taxon>Bacillota</taxon>
        <taxon>Clostridia</taxon>
        <taxon>Lachnospirales</taxon>
        <taxon>Lachnospiraceae</taxon>
        <taxon>Anaeromicropila</taxon>
    </lineage>
</organism>
<keyword evidence="3" id="KW-1185">Reference proteome</keyword>
<dbReference type="PANTHER" id="PTHR40078:SF1">
    <property type="entry name" value="INTEGRAL MEMBRANE PROTEIN"/>
    <property type="match status" value="1"/>
</dbReference>
<feature type="transmembrane region" description="Helical" evidence="1">
    <location>
        <begin position="83"/>
        <end position="105"/>
    </location>
</feature>
<dbReference type="AlphaFoldDB" id="A0A7R7IEE8"/>
<gene>
    <name evidence="2" type="ORF">bsdtb5_38670</name>
</gene>
<evidence type="ECO:0000256" key="1">
    <source>
        <dbReference type="SAM" id="Phobius"/>
    </source>
</evidence>
<name>A0A7R7IEE8_9FIRM</name>
<keyword evidence="1" id="KW-0472">Membrane</keyword>
<dbReference type="EMBL" id="AP024169">
    <property type="protein sequence ID" value="BCN32572.1"/>
    <property type="molecule type" value="Genomic_DNA"/>
</dbReference>
<dbReference type="InterPro" id="IPR027417">
    <property type="entry name" value="P-loop_NTPase"/>
</dbReference>
<feature type="transmembrane region" description="Helical" evidence="1">
    <location>
        <begin position="161"/>
        <end position="182"/>
    </location>
</feature>
<feature type="transmembrane region" description="Helical" evidence="1">
    <location>
        <begin position="51"/>
        <end position="71"/>
    </location>
</feature>
<proteinExistence type="predicted"/>
<dbReference type="RefSeq" id="WP_271713614.1">
    <property type="nucleotide sequence ID" value="NZ_AP024169.1"/>
</dbReference>
<dbReference type="SUPFAM" id="SSF52540">
    <property type="entry name" value="P-loop containing nucleoside triphosphate hydrolases"/>
    <property type="match status" value="1"/>
</dbReference>
<evidence type="ECO:0000313" key="3">
    <source>
        <dbReference type="Proteomes" id="UP000595897"/>
    </source>
</evidence>
<evidence type="ECO:0008006" key="4">
    <source>
        <dbReference type="Google" id="ProtNLM"/>
    </source>
</evidence>
<keyword evidence="1" id="KW-1133">Transmembrane helix</keyword>
<feature type="transmembrane region" description="Helical" evidence="1">
    <location>
        <begin position="188"/>
        <end position="204"/>
    </location>
</feature>